<dbReference type="Pfam" id="PF01370">
    <property type="entry name" value="Epimerase"/>
    <property type="match status" value="1"/>
</dbReference>
<dbReference type="InterPro" id="IPR036291">
    <property type="entry name" value="NAD(P)-bd_dom_sf"/>
</dbReference>
<evidence type="ECO:0000259" key="5">
    <source>
        <dbReference type="Pfam" id="PF01370"/>
    </source>
</evidence>
<evidence type="ECO:0000313" key="6">
    <source>
        <dbReference type="EMBL" id="OGW96346.1"/>
    </source>
</evidence>
<gene>
    <name evidence="6" type="ORF">A3G33_03305</name>
</gene>
<dbReference type="EMBL" id="MHFR01000051">
    <property type="protein sequence ID" value="OGW96346.1"/>
    <property type="molecule type" value="Genomic_DNA"/>
</dbReference>
<dbReference type="GO" id="GO:0005737">
    <property type="term" value="C:cytoplasm"/>
    <property type="evidence" value="ECO:0007669"/>
    <property type="project" value="TreeGrafter"/>
</dbReference>
<dbReference type="SUPFAM" id="SSF51735">
    <property type="entry name" value="NAD(P)-binding Rossmann-fold domains"/>
    <property type="match status" value="1"/>
</dbReference>
<dbReference type="PANTHER" id="PTHR43078:SF6">
    <property type="entry name" value="UDP-GLUCURONIC ACID DECARBOXYLASE 1"/>
    <property type="match status" value="1"/>
</dbReference>
<dbReference type="PANTHER" id="PTHR43078">
    <property type="entry name" value="UDP-GLUCURONIC ACID DECARBOXYLASE-RELATED"/>
    <property type="match status" value="1"/>
</dbReference>
<evidence type="ECO:0000313" key="7">
    <source>
        <dbReference type="Proteomes" id="UP000178187"/>
    </source>
</evidence>
<name>A0A1G1KTV7_9BACT</name>
<dbReference type="GO" id="GO:0048040">
    <property type="term" value="F:UDP-glucuronate decarboxylase activity"/>
    <property type="evidence" value="ECO:0007669"/>
    <property type="project" value="TreeGrafter"/>
</dbReference>
<dbReference type="InterPro" id="IPR044516">
    <property type="entry name" value="UXS-like"/>
</dbReference>
<keyword evidence="4" id="KW-0456">Lyase</keyword>
<evidence type="ECO:0000256" key="3">
    <source>
        <dbReference type="ARBA" id="ARBA00023027"/>
    </source>
</evidence>
<dbReference type="Proteomes" id="UP000178187">
    <property type="component" value="Unassembled WGS sequence"/>
</dbReference>
<keyword evidence="3" id="KW-0520">NAD</keyword>
<organism evidence="6 7">
    <name type="scientific">Candidatus Danuiimicrobium aquiferis</name>
    <dbReference type="NCBI Taxonomy" id="1801832"/>
    <lineage>
        <taxon>Bacteria</taxon>
        <taxon>Pseudomonadati</taxon>
        <taxon>Candidatus Omnitrophota</taxon>
        <taxon>Candidatus Danuiimicrobium</taxon>
    </lineage>
</organism>
<dbReference type="Gene3D" id="3.40.50.720">
    <property type="entry name" value="NAD(P)-binding Rossmann-like Domain"/>
    <property type="match status" value="1"/>
</dbReference>
<dbReference type="GO" id="GO:0042732">
    <property type="term" value="P:D-xylose metabolic process"/>
    <property type="evidence" value="ECO:0007669"/>
    <property type="project" value="InterPro"/>
</dbReference>
<sequence>MRQLKLSTVIEEDIEQLAKSLNAHKKHFEGKTFLITGAGGFLGKYIVLLLRYFNENVLSKKIRAILLDNFVTGYEQIIADDNLIFIRHNVIEPFEIDEPIDYIIHAAGIASPVYYTKYPVETMDVGTVGTRNMLELARMKDVESFVFMSSSEVYGDPDNAHVPTKETYNGNVSVSGPRACYDESKRFGETMSVTYWRVYNVPVKLIRPFNVYGPGIRPDDYRVLPNFIEHALRKEPLPVHGDGRNTRAFCYINDAIEQIFKILFCDVNGEAFNIGNPEREISVHELGELVAKTMPFKVDVVNIDPPHAVYASSDPKRRCPDISKLQSVIDFKPKYPLEVGLKRTIQWFSEQ</sequence>
<comment type="caution">
    <text evidence="6">The sequence shown here is derived from an EMBL/GenBank/DDBJ whole genome shotgun (WGS) entry which is preliminary data.</text>
</comment>
<proteinExistence type="predicted"/>
<keyword evidence="2" id="KW-0210">Decarboxylase</keyword>
<evidence type="ECO:0000256" key="2">
    <source>
        <dbReference type="ARBA" id="ARBA00022793"/>
    </source>
</evidence>
<evidence type="ECO:0000256" key="4">
    <source>
        <dbReference type="ARBA" id="ARBA00023239"/>
    </source>
</evidence>
<accession>A0A1G1KTV7</accession>
<reference evidence="6 7" key="1">
    <citation type="journal article" date="2016" name="Nat. Commun.">
        <title>Thousands of microbial genomes shed light on interconnected biogeochemical processes in an aquifer system.</title>
        <authorList>
            <person name="Anantharaman K."/>
            <person name="Brown C.T."/>
            <person name="Hug L.A."/>
            <person name="Sharon I."/>
            <person name="Castelle C.J."/>
            <person name="Probst A.J."/>
            <person name="Thomas B.C."/>
            <person name="Singh A."/>
            <person name="Wilkins M.J."/>
            <person name="Karaoz U."/>
            <person name="Brodie E.L."/>
            <person name="Williams K.H."/>
            <person name="Hubbard S.S."/>
            <person name="Banfield J.F."/>
        </authorList>
    </citation>
    <scope>NUCLEOTIDE SEQUENCE [LARGE SCALE GENOMIC DNA]</scope>
</reference>
<protein>
    <recommendedName>
        <fullName evidence="5">NAD-dependent epimerase/dehydratase domain-containing protein</fullName>
    </recommendedName>
</protein>
<feature type="domain" description="NAD-dependent epimerase/dehydratase" evidence="5">
    <location>
        <begin position="34"/>
        <end position="275"/>
    </location>
</feature>
<comment type="cofactor">
    <cofactor evidence="1">
        <name>NAD(+)</name>
        <dbReference type="ChEBI" id="CHEBI:57540"/>
    </cofactor>
</comment>
<dbReference type="GO" id="GO:0070403">
    <property type="term" value="F:NAD+ binding"/>
    <property type="evidence" value="ECO:0007669"/>
    <property type="project" value="InterPro"/>
</dbReference>
<dbReference type="AlphaFoldDB" id="A0A1G1KTV7"/>
<evidence type="ECO:0000256" key="1">
    <source>
        <dbReference type="ARBA" id="ARBA00001911"/>
    </source>
</evidence>
<dbReference type="InterPro" id="IPR001509">
    <property type="entry name" value="Epimerase_deHydtase"/>
</dbReference>